<reference evidence="3 4" key="1">
    <citation type="submission" date="2022-12" db="EMBL/GenBank/DDBJ databases">
        <title>Genomic features and morphological characterization of a novel Knufia sp. strain isolated from spacecraft assembly facility.</title>
        <authorList>
            <person name="Teixeira M."/>
            <person name="Chander A.M."/>
            <person name="Stajich J.E."/>
            <person name="Venkateswaran K."/>
        </authorList>
    </citation>
    <scope>NUCLEOTIDE SEQUENCE [LARGE SCALE GENOMIC DNA]</scope>
    <source>
        <strain evidence="3 4">FJI-L2-BK-P2</strain>
    </source>
</reference>
<proteinExistence type="inferred from homology"/>
<dbReference type="InterPro" id="IPR010987">
    <property type="entry name" value="Glutathione-S-Trfase_C-like"/>
</dbReference>
<dbReference type="InterPro" id="IPR036249">
    <property type="entry name" value="Thioredoxin-like_sf"/>
</dbReference>
<feature type="domain" description="GST C-terminal" evidence="2">
    <location>
        <begin position="95"/>
        <end position="232"/>
    </location>
</feature>
<comment type="similarity">
    <text evidence="1">Belongs to the GST superfamily.</text>
</comment>
<dbReference type="PROSITE" id="PS50405">
    <property type="entry name" value="GST_CTER"/>
    <property type="match status" value="1"/>
</dbReference>
<gene>
    <name evidence="3" type="ORF">OHC33_011074</name>
</gene>
<dbReference type="Proteomes" id="UP001316803">
    <property type="component" value="Unassembled WGS sequence"/>
</dbReference>
<evidence type="ECO:0000256" key="1">
    <source>
        <dbReference type="ARBA" id="ARBA00007409"/>
    </source>
</evidence>
<dbReference type="Pfam" id="PF00043">
    <property type="entry name" value="GST_C"/>
    <property type="match status" value="1"/>
</dbReference>
<dbReference type="InterPro" id="IPR004046">
    <property type="entry name" value="GST_C"/>
</dbReference>
<name>A0AAN8IHC0_9EURO</name>
<evidence type="ECO:0000313" key="3">
    <source>
        <dbReference type="EMBL" id="KAK5947917.1"/>
    </source>
</evidence>
<dbReference type="Gene3D" id="1.20.1050.10">
    <property type="match status" value="1"/>
</dbReference>
<accession>A0AAN8IHC0</accession>
<protein>
    <recommendedName>
        <fullName evidence="2">GST C-terminal domain-containing protein</fullName>
    </recommendedName>
</protein>
<sequence length="232" mass="26253">MASTTTTYPALHHLESSKSLCVLVALEELASTHNLQYSLKIYPRTRSGPPTKEVHPLGKSPVLCIDPTPEGALTEARLILQYLSDTYSHGEWEPSPEDKARDTFFQEFANGSLLAKVDFTLITEIPSVVYPLGIRHLAGLLSWPFKNHFTNDLLLYYQYMEDALSDSKPWFTGTKHGLADFNMIFGMDIAEQRGYFDGTKFPKVASWLERLHDMPAYKRALEKGGKYNLVTF</sequence>
<dbReference type="SUPFAM" id="SSF47616">
    <property type="entry name" value="GST C-terminal domain-like"/>
    <property type="match status" value="1"/>
</dbReference>
<dbReference type="InterPro" id="IPR004045">
    <property type="entry name" value="Glutathione_S-Trfase_N"/>
</dbReference>
<organism evidence="3 4">
    <name type="scientific">Knufia fluminis</name>
    <dbReference type="NCBI Taxonomy" id="191047"/>
    <lineage>
        <taxon>Eukaryota</taxon>
        <taxon>Fungi</taxon>
        <taxon>Dikarya</taxon>
        <taxon>Ascomycota</taxon>
        <taxon>Pezizomycotina</taxon>
        <taxon>Eurotiomycetes</taxon>
        <taxon>Chaetothyriomycetidae</taxon>
        <taxon>Chaetothyriales</taxon>
        <taxon>Trichomeriaceae</taxon>
        <taxon>Knufia</taxon>
    </lineage>
</organism>
<dbReference type="PANTHER" id="PTHR44051">
    <property type="entry name" value="GLUTATHIONE S-TRANSFERASE-RELATED"/>
    <property type="match status" value="1"/>
</dbReference>
<dbReference type="PANTHER" id="PTHR44051:SF9">
    <property type="entry name" value="GLUTATHIONE S-TRANSFERASE 1"/>
    <property type="match status" value="1"/>
</dbReference>
<dbReference type="Gene3D" id="3.40.30.10">
    <property type="entry name" value="Glutaredoxin"/>
    <property type="match status" value="1"/>
</dbReference>
<dbReference type="AlphaFoldDB" id="A0AAN8IHC0"/>
<dbReference type="InterPro" id="IPR036282">
    <property type="entry name" value="Glutathione-S-Trfase_C_sf"/>
</dbReference>
<dbReference type="Pfam" id="PF13417">
    <property type="entry name" value="GST_N_3"/>
    <property type="match status" value="1"/>
</dbReference>
<dbReference type="SUPFAM" id="SSF52833">
    <property type="entry name" value="Thioredoxin-like"/>
    <property type="match status" value="1"/>
</dbReference>
<keyword evidence="4" id="KW-1185">Reference proteome</keyword>
<comment type="caution">
    <text evidence="3">The sequence shown here is derived from an EMBL/GenBank/DDBJ whole genome shotgun (WGS) entry which is preliminary data.</text>
</comment>
<evidence type="ECO:0000313" key="4">
    <source>
        <dbReference type="Proteomes" id="UP001316803"/>
    </source>
</evidence>
<dbReference type="EMBL" id="JAKLMC020000059">
    <property type="protein sequence ID" value="KAK5947917.1"/>
    <property type="molecule type" value="Genomic_DNA"/>
</dbReference>
<evidence type="ECO:0000259" key="2">
    <source>
        <dbReference type="PROSITE" id="PS50405"/>
    </source>
</evidence>